<keyword evidence="2 8" id="KW-0808">Transferase</keyword>
<dbReference type="AlphaFoldDB" id="A0A3B0TKZ0"/>
<reference evidence="8" key="1">
    <citation type="submission" date="2018-06" db="EMBL/GenBank/DDBJ databases">
        <authorList>
            <person name="Zhirakovskaya E."/>
        </authorList>
    </citation>
    <scope>NUCLEOTIDE SEQUENCE</scope>
</reference>
<dbReference type="GO" id="GO:0005524">
    <property type="term" value="F:ATP binding"/>
    <property type="evidence" value="ECO:0007669"/>
    <property type="project" value="UniProtKB-KW"/>
</dbReference>
<organism evidence="8">
    <name type="scientific">hydrothermal vent metagenome</name>
    <dbReference type="NCBI Taxonomy" id="652676"/>
    <lineage>
        <taxon>unclassified sequences</taxon>
        <taxon>metagenomes</taxon>
        <taxon>ecological metagenomes</taxon>
    </lineage>
</organism>
<evidence type="ECO:0000256" key="5">
    <source>
        <dbReference type="ARBA" id="ARBA00022777"/>
    </source>
</evidence>
<dbReference type="GO" id="GO:0008776">
    <property type="term" value="F:acetate kinase activity"/>
    <property type="evidence" value="ECO:0007669"/>
    <property type="project" value="UniProtKB-EC"/>
</dbReference>
<dbReference type="NCBIfam" id="TIGR00016">
    <property type="entry name" value="ackA"/>
    <property type="match status" value="1"/>
</dbReference>
<keyword evidence="5 8" id="KW-0418">Kinase</keyword>
<sequence>MTCDPAILVLNCGSSSIKFALYMANRAGRADPESALSPLWRGAMTRIGLTDSRFRTTDGAGTLIADEKIPIPDHDAGLRLLLARFDRLTPRIGLAAVGHRVVHGGADCDCPVMVGPALLKRLRRLIPLAPLHQPHNLAGIEAVRATRPDLPQIACFDTAFHHGLPRMAQLTGLPRALTDAGIRRYGFHGLSYEYVMGELARRHGAGVAGERIIVAHLGNGASMAAIRDGRSIDTTMGFSALGGLVMGTRSGDLDPGIVLYLVTEKSMSPQQVSHLLYEKSGLLGLSGLSRNMAELLAEPQPAAAAEAVDYFCYQAVKHAGALAAILGGLDRLVFTGGIGANAPQIRARICESLGYLGVTIDRAGNEGGGSVISKRASGVVVEAFATDEEIVIARHVQALLAAQSPLAREA</sequence>
<dbReference type="Pfam" id="PF00871">
    <property type="entry name" value="Acetate_kinase"/>
    <property type="match status" value="1"/>
</dbReference>
<evidence type="ECO:0000256" key="7">
    <source>
        <dbReference type="ARBA" id="ARBA00022842"/>
    </source>
</evidence>
<dbReference type="PANTHER" id="PTHR21060">
    <property type="entry name" value="ACETATE KINASE"/>
    <property type="match status" value="1"/>
</dbReference>
<evidence type="ECO:0000313" key="8">
    <source>
        <dbReference type="EMBL" id="VAW17390.1"/>
    </source>
</evidence>
<accession>A0A3B0TKZ0</accession>
<evidence type="ECO:0000256" key="6">
    <source>
        <dbReference type="ARBA" id="ARBA00022840"/>
    </source>
</evidence>
<protein>
    <submittedName>
        <fullName evidence="8">Acetate kinase</fullName>
        <ecNumber evidence="8">2.7.2.1</ecNumber>
    </submittedName>
</protein>
<keyword evidence="6" id="KW-0067">ATP-binding</keyword>
<keyword evidence="7" id="KW-0460">Magnesium</keyword>
<keyword evidence="1" id="KW-0963">Cytoplasm</keyword>
<gene>
    <name evidence="8" type="ORF">MNBD_ALPHA09-1716</name>
</gene>
<evidence type="ECO:0000256" key="1">
    <source>
        <dbReference type="ARBA" id="ARBA00022490"/>
    </source>
</evidence>
<dbReference type="EMBL" id="UOEM01000104">
    <property type="protein sequence ID" value="VAW17390.1"/>
    <property type="molecule type" value="Genomic_DNA"/>
</dbReference>
<proteinExistence type="inferred from homology"/>
<dbReference type="HAMAP" id="MF_00020">
    <property type="entry name" value="Acetate_kinase"/>
    <property type="match status" value="1"/>
</dbReference>
<dbReference type="Gene3D" id="3.30.420.40">
    <property type="match status" value="2"/>
</dbReference>
<dbReference type="InterPro" id="IPR043129">
    <property type="entry name" value="ATPase_NBD"/>
</dbReference>
<dbReference type="GO" id="GO:0005829">
    <property type="term" value="C:cytosol"/>
    <property type="evidence" value="ECO:0007669"/>
    <property type="project" value="TreeGrafter"/>
</dbReference>
<evidence type="ECO:0000256" key="3">
    <source>
        <dbReference type="ARBA" id="ARBA00022723"/>
    </source>
</evidence>
<dbReference type="SUPFAM" id="SSF53067">
    <property type="entry name" value="Actin-like ATPase domain"/>
    <property type="match status" value="2"/>
</dbReference>
<dbReference type="InterPro" id="IPR000890">
    <property type="entry name" value="Aliphatic_acid_kin_short-chain"/>
</dbReference>
<dbReference type="GO" id="GO:0046872">
    <property type="term" value="F:metal ion binding"/>
    <property type="evidence" value="ECO:0007669"/>
    <property type="project" value="UniProtKB-KW"/>
</dbReference>
<evidence type="ECO:0000256" key="2">
    <source>
        <dbReference type="ARBA" id="ARBA00022679"/>
    </source>
</evidence>
<evidence type="ECO:0000256" key="4">
    <source>
        <dbReference type="ARBA" id="ARBA00022741"/>
    </source>
</evidence>
<name>A0A3B0TKZ0_9ZZZZ</name>
<dbReference type="EC" id="2.7.2.1" evidence="8"/>
<dbReference type="PANTHER" id="PTHR21060:SF21">
    <property type="entry name" value="ACETATE KINASE"/>
    <property type="match status" value="1"/>
</dbReference>
<dbReference type="InterPro" id="IPR023865">
    <property type="entry name" value="Aliphatic_acid_kinase_CS"/>
</dbReference>
<dbReference type="PRINTS" id="PR00471">
    <property type="entry name" value="ACETATEKNASE"/>
</dbReference>
<keyword evidence="3" id="KW-0479">Metal-binding</keyword>
<dbReference type="PROSITE" id="PS01075">
    <property type="entry name" value="ACETATE_KINASE_1"/>
    <property type="match status" value="1"/>
</dbReference>
<dbReference type="PIRSF" id="PIRSF000722">
    <property type="entry name" value="Acetate_prop_kin"/>
    <property type="match status" value="1"/>
</dbReference>
<keyword evidence="4" id="KW-0547">Nucleotide-binding</keyword>
<dbReference type="GO" id="GO:0006083">
    <property type="term" value="P:acetate metabolic process"/>
    <property type="evidence" value="ECO:0007669"/>
    <property type="project" value="TreeGrafter"/>
</dbReference>
<dbReference type="PROSITE" id="PS01076">
    <property type="entry name" value="ACETATE_KINASE_2"/>
    <property type="match status" value="1"/>
</dbReference>
<dbReference type="InterPro" id="IPR004372">
    <property type="entry name" value="Ac/propionate_kinase"/>
</dbReference>